<dbReference type="GeneID" id="65280777"/>
<organism evidence="1 2">
    <name type="scientific">Acidithiobacillus ferrooxidans (strain ATCC 23270 / DSM 14882 / CIP 104768 / NCIMB 8455)</name>
    <name type="common">Ferrobacillus ferrooxidans (strain ATCC 23270)</name>
    <dbReference type="NCBI Taxonomy" id="243159"/>
    <lineage>
        <taxon>Bacteria</taxon>
        <taxon>Pseudomonadati</taxon>
        <taxon>Pseudomonadota</taxon>
        <taxon>Acidithiobacillia</taxon>
        <taxon>Acidithiobacillales</taxon>
        <taxon>Acidithiobacillaceae</taxon>
        <taxon>Acidithiobacillus</taxon>
    </lineage>
</organism>
<sequence length="112" mass="12513">MSSSVDNTEAWENRELGADEQFVTVADESVETALDEACGTKLISIRMSKEMIDWLKLIGERNGGLRYQTLIKTVLARFIESEQKIILNEMLAEKQKALAAEDAPEPQRKVAG</sequence>
<dbReference type="eggNOG" id="ENOG503328J">
    <property type="taxonomic scope" value="Bacteria"/>
</dbReference>
<evidence type="ECO:0000313" key="2">
    <source>
        <dbReference type="Proteomes" id="UP000001362"/>
    </source>
</evidence>
<dbReference type="EMBL" id="CP001219">
    <property type="protein sequence ID" value="ACK80461.1"/>
    <property type="molecule type" value="Genomic_DNA"/>
</dbReference>
<proteinExistence type="predicted"/>
<dbReference type="HOGENOM" id="CLU_156499_0_0_6"/>
<dbReference type="PaxDb" id="243159-AFE_1560"/>
<dbReference type="Proteomes" id="UP000001362">
    <property type="component" value="Chromosome"/>
</dbReference>
<evidence type="ECO:0000313" key="1">
    <source>
        <dbReference type="EMBL" id="ACK80461.1"/>
    </source>
</evidence>
<evidence type="ECO:0008006" key="3">
    <source>
        <dbReference type="Google" id="ProtNLM"/>
    </source>
</evidence>
<name>B7JAD6_ACIF2</name>
<protein>
    <recommendedName>
        <fullName evidence="3">CopG family transcriptional regulator</fullName>
    </recommendedName>
</protein>
<accession>B7JAD6</accession>
<reference evidence="1 2" key="1">
    <citation type="journal article" date="2008" name="BMC Genomics">
        <title>Acidithiobacillus ferrooxidans metabolism: from genome sequence to industrial applications.</title>
        <authorList>
            <person name="Valdes J."/>
            <person name="Pedroso I."/>
            <person name="Quatrini R."/>
            <person name="Dodson R.J."/>
            <person name="Tettelin H."/>
            <person name="Blake R.II."/>
            <person name="Eisen J.A."/>
            <person name="Holmes D.S."/>
        </authorList>
    </citation>
    <scope>NUCLEOTIDE SEQUENCE [LARGE SCALE GENOMIC DNA]</scope>
    <source>
        <strain evidence="2">ATCC 23270 / DSM 14882 / CIP 104768 / NCIMB 8455</strain>
    </source>
</reference>
<dbReference type="KEGG" id="afr:AFE_1560"/>
<dbReference type="RefSeq" id="WP_009569651.1">
    <property type="nucleotide sequence ID" value="NC_011761.1"/>
</dbReference>
<gene>
    <name evidence="1" type="ordered locus">AFE_1560</name>
</gene>
<keyword evidence="2" id="KW-1185">Reference proteome</keyword>
<dbReference type="STRING" id="243159.AFE_1560"/>
<dbReference type="AlphaFoldDB" id="B7JAD6"/>